<accession>A0A9N8EHU7</accession>
<comment type="caution">
    <text evidence="1">The sequence shown here is derived from an EMBL/GenBank/DDBJ whole genome shotgun (WGS) entry which is preliminary data.</text>
</comment>
<keyword evidence="2" id="KW-1185">Reference proteome</keyword>
<proteinExistence type="predicted"/>
<evidence type="ECO:0000313" key="2">
    <source>
        <dbReference type="Proteomes" id="UP001153069"/>
    </source>
</evidence>
<dbReference type="Proteomes" id="UP001153069">
    <property type="component" value="Unassembled WGS sequence"/>
</dbReference>
<organism evidence="1 2">
    <name type="scientific">Seminavis robusta</name>
    <dbReference type="NCBI Taxonomy" id="568900"/>
    <lineage>
        <taxon>Eukaryota</taxon>
        <taxon>Sar</taxon>
        <taxon>Stramenopiles</taxon>
        <taxon>Ochrophyta</taxon>
        <taxon>Bacillariophyta</taxon>
        <taxon>Bacillariophyceae</taxon>
        <taxon>Bacillariophycidae</taxon>
        <taxon>Naviculales</taxon>
        <taxon>Naviculaceae</taxon>
        <taxon>Seminavis</taxon>
    </lineage>
</organism>
<dbReference type="AlphaFoldDB" id="A0A9N8EHU7"/>
<reference evidence="1" key="1">
    <citation type="submission" date="2020-06" db="EMBL/GenBank/DDBJ databases">
        <authorList>
            <consortium name="Plant Systems Biology data submission"/>
        </authorList>
    </citation>
    <scope>NUCLEOTIDE SEQUENCE</scope>
    <source>
        <strain evidence="1">D6</strain>
    </source>
</reference>
<sequence length="70" mass="7839">MAVHGIVDTCAFAAGHGQLEILKWARENGCPWNEDTCEMASSGGYLEVLKWAREHGCPEEEEEDEEDEDI</sequence>
<evidence type="ECO:0000313" key="1">
    <source>
        <dbReference type="EMBL" id="CAB9521857.1"/>
    </source>
</evidence>
<dbReference type="EMBL" id="CAICTM010001239">
    <property type="protein sequence ID" value="CAB9521857.1"/>
    <property type="molecule type" value="Genomic_DNA"/>
</dbReference>
<gene>
    <name evidence="1" type="ORF">SEMRO_1241_G255400.1</name>
</gene>
<protein>
    <submittedName>
        <fullName evidence="1">Ankyrin repeat protein</fullName>
    </submittedName>
</protein>
<dbReference type="SUPFAM" id="SSF140860">
    <property type="entry name" value="Pseudo ankyrin repeat-like"/>
    <property type="match status" value="1"/>
</dbReference>
<name>A0A9N8EHU7_9STRA</name>